<keyword evidence="2" id="KW-1185">Reference proteome</keyword>
<gene>
    <name evidence="1" type="ORF">DACRYDRAFT_22395</name>
</gene>
<protein>
    <submittedName>
        <fullName evidence="1">Uncharacterized protein</fullName>
    </submittedName>
</protein>
<dbReference type="HOGENOM" id="CLU_1970501_0_0_1"/>
<evidence type="ECO:0000313" key="1">
    <source>
        <dbReference type="EMBL" id="EJU01990.1"/>
    </source>
</evidence>
<evidence type="ECO:0000313" key="2">
    <source>
        <dbReference type="Proteomes" id="UP000030653"/>
    </source>
</evidence>
<organism evidence="1 2">
    <name type="scientific">Dacryopinax primogenitus (strain DJM 731)</name>
    <name type="common">Brown rot fungus</name>
    <dbReference type="NCBI Taxonomy" id="1858805"/>
    <lineage>
        <taxon>Eukaryota</taxon>
        <taxon>Fungi</taxon>
        <taxon>Dikarya</taxon>
        <taxon>Basidiomycota</taxon>
        <taxon>Agaricomycotina</taxon>
        <taxon>Dacrymycetes</taxon>
        <taxon>Dacrymycetales</taxon>
        <taxon>Dacrymycetaceae</taxon>
        <taxon>Dacryopinax</taxon>
    </lineage>
</organism>
<dbReference type="EMBL" id="JH795863">
    <property type="protein sequence ID" value="EJU01990.1"/>
    <property type="molecule type" value="Genomic_DNA"/>
</dbReference>
<dbReference type="AlphaFoldDB" id="M5G1C2"/>
<name>M5G1C2_DACPD</name>
<dbReference type="RefSeq" id="XP_040628887.1">
    <property type="nucleotide sequence ID" value="XM_040772776.1"/>
</dbReference>
<reference evidence="1 2" key="1">
    <citation type="journal article" date="2012" name="Science">
        <title>The Paleozoic origin of enzymatic lignin decomposition reconstructed from 31 fungal genomes.</title>
        <authorList>
            <person name="Floudas D."/>
            <person name="Binder M."/>
            <person name="Riley R."/>
            <person name="Barry K."/>
            <person name="Blanchette R.A."/>
            <person name="Henrissat B."/>
            <person name="Martinez A.T."/>
            <person name="Otillar R."/>
            <person name="Spatafora J.W."/>
            <person name="Yadav J.S."/>
            <person name="Aerts A."/>
            <person name="Benoit I."/>
            <person name="Boyd A."/>
            <person name="Carlson A."/>
            <person name="Copeland A."/>
            <person name="Coutinho P.M."/>
            <person name="de Vries R.P."/>
            <person name="Ferreira P."/>
            <person name="Findley K."/>
            <person name="Foster B."/>
            <person name="Gaskell J."/>
            <person name="Glotzer D."/>
            <person name="Gorecki P."/>
            <person name="Heitman J."/>
            <person name="Hesse C."/>
            <person name="Hori C."/>
            <person name="Igarashi K."/>
            <person name="Jurgens J.A."/>
            <person name="Kallen N."/>
            <person name="Kersten P."/>
            <person name="Kohler A."/>
            <person name="Kuees U."/>
            <person name="Kumar T.K.A."/>
            <person name="Kuo A."/>
            <person name="LaButti K."/>
            <person name="Larrondo L.F."/>
            <person name="Lindquist E."/>
            <person name="Ling A."/>
            <person name="Lombard V."/>
            <person name="Lucas S."/>
            <person name="Lundell T."/>
            <person name="Martin R."/>
            <person name="McLaughlin D.J."/>
            <person name="Morgenstern I."/>
            <person name="Morin E."/>
            <person name="Murat C."/>
            <person name="Nagy L.G."/>
            <person name="Nolan M."/>
            <person name="Ohm R.A."/>
            <person name="Patyshakuliyeva A."/>
            <person name="Rokas A."/>
            <person name="Ruiz-Duenas F.J."/>
            <person name="Sabat G."/>
            <person name="Salamov A."/>
            <person name="Samejima M."/>
            <person name="Schmutz J."/>
            <person name="Slot J.C."/>
            <person name="St John F."/>
            <person name="Stenlid J."/>
            <person name="Sun H."/>
            <person name="Sun S."/>
            <person name="Syed K."/>
            <person name="Tsang A."/>
            <person name="Wiebenga A."/>
            <person name="Young D."/>
            <person name="Pisabarro A."/>
            <person name="Eastwood D.C."/>
            <person name="Martin F."/>
            <person name="Cullen D."/>
            <person name="Grigoriev I.V."/>
            <person name="Hibbett D.S."/>
        </authorList>
    </citation>
    <scope>NUCLEOTIDE SEQUENCE [LARGE SCALE GENOMIC DNA]</scope>
    <source>
        <strain evidence="1 2">DJM-731 SS1</strain>
    </source>
</reference>
<sequence length="127" mass="14277">MRERDVGSERRGKRVPVPKYSNPPYTISLYSLVVVLSNLVQSVVRTLTKLECAAQELIAREAEQSKGLESATWKVILEMEGPFPLRHRYTRIGCFFAFRDCVSGSTLLVHAKDLSGSRLFVGAKVVY</sequence>
<accession>M5G1C2</accession>
<dbReference type="Proteomes" id="UP000030653">
    <property type="component" value="Unassembled WGS sequence"/>
</dbReference>
<dbReference type="GeneID" id="63687838"/>
<proteinExistence type="predicted"/>